<feature type="region of interest" description="Disordered" evidence="4">
    <location>
        <begin position="47"/>
        <end position="66"/>
    </location>
</feature>
<organism evidence="6 7">
    <name type="scientific">Clavibacter michiganensis</name>
    <dbReference type="NCBI Taxonomy" id="28447"/>
    <lineage>
        <taxon>Bacteria</taxon>
        <taxon>Bacillati</taxon>
        <taxon>Actinomycetota</taxon>
        <taxon>Actinomycetes</taxon>
        <taxon>Micrococcales</taxon>
        <taxon>Microbacteriaceae</taxon>
        <taxon>Clavibacter</taxon>
    </lineage>
</organism>
<dbReference type="Gene3D" id="1.10.260.40">
    <property type="entry name" value="lambda repressor-like DNA-binding domains"/>
    <property type="match status" value="1"/>
</dbReference>
<evidence type="ECO:0000259" key="5">
    <source>
        <dbReference type="PROSITE" id="PS50932"/>
    </source>
</evidence>
<dbReference type="Pfam" id="PF00356">
    <property type="entry name" value="LacI"/>
    <property type="match status" value="1"/>
</dbReference>
<dbReference type="SMART" id="SM00354">
    <property type="entry name" value="HTH_LACI"/>
    <property type="match status" value="1"/>
</dbReference>
<evidence type="ECO:0000256" key="3">
    <source>
        <dbReference type="ARBA" id="ARBA00023163"/>
    </source>
</evidence>
<sequence>MPRATIRDVAARAQVSISTVSKALSGNQEISEDTRIRVRRTAAELSYQPRGAVDPPGPGRPGRWGC</sequence>
<dbReference type="GO" id="GO:0000976">
    <property type="term" value="F:transcription cis-regulatory region binding"/>
    <property type="evidence" value="ECO:0007669"/>
    <property type="project" value="TreeGrafter"/>
</dbReference>
<name>A0A251XUC1_9MICO</name>
<evidence type="ECO:0000256" key="2">
    <source>
        <dbReference type="ARBA" id="ARBA00023125"/>
    </source>
</evidence>
<dbReference type="CDD" id="cd01392">
    <property type="entry name" value="HTH_LacI"/>
    <property type="match status" value="1"/>
</dbReference>
<evidence type="ECO:0000256" key="1">
    <source>
        <dbReference type="ARBA" id="ARBA00023015"/>
    </source>
</evidence>
<dbReference type="InterPro" id="IPR000843">
    <property type="entry name" value="HTH_LacI"/>
</dbReference>
<dbReference type="InterPro" id="IPR010982">
    <property type="entry name" value="Lambda_DNA-bd_dom_sf"/>
</dbReference>
<dbReference type="Proteomes" id="UP000195106">
    <property type="component" value="Unassembled WGS sequence"/>
</dbReference>
<protein>
    <submittedName>
        <fullName evidence="6">HTH-type transcriptional regulator MalR</fullName>
    </submittedName>
</protein>
<dbReference type="AlphaFoldDB" id="A0A251XUC1"/>
<keyword evidence="2" id="KW-0238">DNA-binding</keyword>
<comment type="caution">
    <text evidence="6">The sequence shown here is derived from an EMBL/GenBank/DDBJ whole genome shotgun (WGS) entry which is preliminary data.</text>
</comment>
<keyword evidence="3" id="KW-0804">Transcription</keyword>
<dbReference type="EMBL" id="MDHJ01000001">
    <property type="protein sequence ID" value="OUE09121.1"/>
    <property type="molecule type" value="Genomic_DNA"/>
</dbReference>
<evidence type="ECO:0000313" key="7">
    <source>
        <dbReference type="Proteomes" id="UP000195106"/>
    </source>
</evidence>
<reference evidence="6 7" key="1">
    <citation type="submission" date="2016-08" db="EMBL/GenBank/DDBJ databases">
        <title>Genome sequence of Clavibacter michiganensis spp. strain CASJ009.</title>
        <authorList>
            <person name="Thapa S.P."/>
            <person name="Coaker G."/>
        </authorList>
    </citation>
    <scope>NUCLEOTIDE SEQUENCE [LARGE SCALE GENOMIC DNA]</scope>
    <source>
        <strain evidence="6">CASJ009</strain>
    </source>
</reference>
<dbReference type="PANTHER" id="PTHR30146:SF109">
    <property type="entry name" value="HTH-TYPE TRANSCRIPTIONAL REGULATOR GALS"/>
    <property type="match status" value="1"/>
</dbReference>
<dbReference type="PROSITE" id="PS50932">
    <property type="entry name" value="HTH_LACI_2"/>
    <property type="match status" value="1"/>
</dbReference>
<accession>A0A251XUC1</accession>
<proteinExistence type="predicted"/>
<dbReference type="SUPFAM" id="SSF47413">
    <property type="entry name" value="lambda repressor-like DNA-binding domains"/>
    <property type="match status" value="1"/>
</dbReference>
<dbReference type="GO" id="GO:0003700">
    <property type="term" value="F:DNA-binding transcription factor activity"/>
    <property type="evidence" value="ECO:0007669"/>
    <property type="project" value="TreeGrafter"/>
</dbReference>
<gene>
    <name evidence="6" type="primary">malR</name>
    <name evidence="6" type="ORF">CMsap09_09265</name>
</gene>
<evidence type="ECO:0000256" key="4">
    <source>
        <dbReference type="SAM" id="MobiDB-lite"/>
    </source>
</evidence>
<evidence type="ECO:0000313" key="6">
    <source>
        <dbReference type="EMBL" id="OUE09121.1"/>
    </source>
</evidence>
<keyword evidence="1" id="KW-0805">Transcription regulation</keyword>
<dbReference type="PROSITE" id="PS00356">
    <property type="entry name" value="HTH_LACI_1"/>
    <property type="match status" value="1"/>
</dbReference>
<feature type="domain" description="HTH lacI-type" evidence="5">
    <location>
        <begin position="4"/>
        <end position="49"/>
    </location>
</feature>
<dbReference type="PANTHER" id="PTHR30146">
    <property type="entry name" value="LACI-RELATED TRANSCRIPTIONAL REPRESSOR"/>
    <property type="match status" value="1"/>
</dbReference>